<reference evidence="2 3" key="1">
    <citation type="journal article" date="2023" name="Nucleic Acids Res.">
        <title>The hologenome of Daphnia magna reveals possible DNA methylation and microbiome-mediated evolution of the host genome.</title>
        <authorList>
            <person name="Chaturvedi A."/>
            <person name="Li X."/>
            <person name="Dhandapani V."/>
            <person name="Marshall H."/>
            <person name="Kissane S."/>
            <person name="Cuenca-Cambronero M."/>
            <person name="Asole G."/>
            <person name="Calvet F."/>
            <person name="Ruiz-Romero M."/>
            <person name="Marangio P."/>
            <person name="Guigo R."/>
            <person name="Rago D."/>
            <person name="Mirbahai L."/>
            <person name="Eastwood N."/>
            <person name="Colbourne J.K."/>
            <person name="Zhou J."/>
            <person name="Mallon E."/>
            <person name="Orsini L."/>
        </authorList>
    </citation>
    <scope>NUCLEOTIDE SEQUENCE [LARGE SCALE GENOMIC DNA]</scope>
    <source>
        <strain evidence="2">LRV0_1</strain>
    </source>
</reference>
<keyword evidence="1" id="KW-0812">Transmembrane</keyword>
<protein>
    <submittedName>
        <fullName evidence="2">Uncharacterized protein</fullName>
    </submittedName>
</protein>
<keyword evidence="1" id="KW-1133">Transmembrane helix</keyword>
<comment type="caution">
    <text evidence="2">The sequence shown here is derived from an EMBL/GenBank/DDBJ whole genome shotgun (WGS) entry which is preliminary data.</text>
</comment>
<gene>
    <name evidence="2" type="ORF">OUZ56_009044</name>
</gene>
<evidence type="ECO:0000313" key="2">
    <source>
        <dbReference type="EMBL" id="KAK4023644.1"/>
    </source>
</evidence>
<accession>A0ABR0AET6</accession>
<sequence>MFLWVIQYVTRAAESFRLIFVGYPLVLKIEIGGQLQSADYLALMGGGDPISLMSVAIGFFPIIAALLVDQKTLKKLRDEQFSVDVDITYAVDIFTDDVRETHSETFPLIQSSSCPAVCAACAVDLTLRTLLCCLTVARYGGQFGVKCDPLVRRSGKANVIKVFGLWKGRPTIDISCRSLLKKSPG</sequence>
<organism evidence="2 3">
    <name type="scientific">Daphnia magna</name>
    <dbReference type="NCBI Taxonomy" id="35525"/>
    <lineage>
        <taxon>Eukaryota</taxon>
        <taxon>Metazoa</taxon>
        <taxon>Ecdysozoa</taxon>
        <taxon>Arthropoda</taxon>
        <taxon>Crustacea</taxon>
        <taxon>Branchiopoda</taxon>
        <taxon>Diplostraca</taxon>
        <taxon>Cladocera</taxon>
        <taxon>Anomopoda</taxon>
        <taxon>Daphniidae</taxon>
        <taxon>Daphnia</taxon>
    </lineage>
</organism>
<name>A0ABR0AET6_9CRUS</name>
<dbReference type="EMBL" id="JAOYFB010000037">
    <property type="protein sequence ID" value="KAK4023644.1"/>
    <property type="molecule type" value="Genomic_DNA"/>
</dbReference>
<evidence type="ECO:0000256" key="1">
    <source>
        <dbReference type="SAM" id="Phobius"/>
    </source>
</evidence>
<keyword evidence="1" id="KW-0472">Membrane</keyword>
<evidence type="ECO:0000313" key="3">
    <source>
        <dbReference type="Proteomes" id="UP001234178"/>
    </source>
</evidence>
<proteinExistence type="predicted"/>
<keyword evidence="3" id="KW-1185">Reference proteome</keyword>
<feature type="transmembrane region" description="Helical" evidence="1">
    <location>
        <begin position="50"/>
        <end position="68"/>
    </location>
</feature>
<dbReference type="Proteomes" id="UP001234178">
    <property type="component" value="Unassembled WGS sequence"/>
</dbReference>